<dbReference type="RefSeq" id="WP_157927322.1">
    <property type="nucleotide sequence ID" value="NZ_LT841358.1"/>
</dbReference>
<keyword evidence="3" id="KW-1185">Reference proteome</keyword>
<evidence type="ECO:0000313" key="3">
    <source>
        <dbReference type="Proteomes" id="UP000230607"/>
    </source>
</evidence>
<accession>A0A2H1FEX6</accession>
<reference evidence="3" key="1">
    <citation type="submission" date="2017-03" db="EMBL/GenBank/DDBJ databases">
        <authorList>
            <person name="Herbold C."/>
        </authorList>
    </citation>
    <scope>NUCLEOTIDE SEQUENCE [LARGE SCALE GENOMIC DNA]</scope>
</reference>
<organism evidence="2 3">
    <name type="scientific">Candidatus Nitrosotalea okcheonensis</name>
    <dbReference type="NCBI Taxonomy" id="1903276"/>
    <lineage>
        <taxon>Archaea</taxon>
        <taxon>Nitrososphaerota</taxon>
        <taxon>Nitrososphaeria</taxon>
        <taxon>Nitrosotaleales</taxon>
        <taxon>Nitrosotaleaceae</taxon>
        <taxon>Nitrosotalea</taxon>
    </lineage>
</organism>
<name>A0A2H1FEX6_9ARCH</name>
<dbReference type="Proteomes" id="UP000230607">
    <property type="component" value="Chromosome 1"/>
</dbReference>
<protein>
    <submittedName>
        <fullName evidence="2">Uncharacterized protein</fullName>
    </submittedName>
</protein>
<dbReference type="EMBL" id="LT841358">
    <property type="protein sequence ID" value="SMH71332.1"/>
    <property type="molecule type" value="Genomic_DNA"/>
</dbReference>
<gene>
    <name evidence="2" type="ORF">NCS_11139</name>
</gene>
<keyword evidence="1" id="KW-1133">Transmembrane helix</keyword>
<keyword evidence="1" id="KW-0812">Transmembrane</keyword>
<feature type="transmembrane region" description="Helical" evidence="1">
    <location>
        <begin position="12"/>
        <end position="34"/>
    </location>
</feature>
<proteinExistence type="predicted"/>
<sequence length="89" mass="9801">MLNEQVRENCQLAKYAVLGVYALIGTGAILVIIGSIIKNNSYSNQPLSPHAKKSIIVVIGIIFAIIVGVIVYPFYCNLIFKRQILPLVQ</sequence>
<evidence type="ECO:0000313" key="2">
    <source>
        <dbReference type="EMBL" id="SMH71332.1"/>
    </source>
</evidence>
<evidence type="ECO:0000256" key="1">
    <source>
        <dbReference type="SAM" id="Phobius"/>
    </source>
</evidence>
<feature type="transmembrane region" description="Helical" evidence="1">
    <location>
        <begin position="54"/>
        <end position="75"/>
    </location>
</feature>
<keyword evidence="1" id="KW-0472">Membrane</keyword>
<dbReference type="AlphaFoldDB" id="A0A2H1FEX6"/>